<dbReference type="AlphaFoldDB" id="A0A1M6GME5"/>
<keyword evidence="2" id="KW-1185">Reference proteome</keyword>
<evidence type="ECO:0000313" key="1">
    <source>
        <dbReference type="EMBL" id="SHJ11095.1"/>
    </source>
</evidence>
<protein>
    <recommendedName>
        <fullName evidence="3">Hypervirulence associated protein TUDOR domain-containing protein</fullName>
    </recommendedName>
</protein>
<sequence length="76" mass="8934">MIRKGNKVKWKENNTVRSGIVEETYAYKQQKTIRKRSKTSCFSRAVKALYIRLKNGKHVLKNDNEVFLETSNNKSE</sequence>
<organism evidence="1 2">
    <name type="scientific">Aquimarina spongiae</name>
    <dbReference type="NCBI Taxonomy" id="570521"/>
    <lineage>
        <taxon>Bacteria</taxon>
        <taxon>Pseudomonadati</taxon>
        <taxon>Bacteroidota</taxon>
        <taxon>Flavobacteriia</taxon>
        <taxon>Flavobacteriales</taxon>
        <taxon>Flavobacteriaceae</taxon>
        <taxon>Aquimarina</taxon>
    </lineage>
</organism>
<gene>
    <name evidence="1" type="ORF">SAMN04488508_105351</name>
</gene>
<dbReference type="STRING" id="570521.SAMN04488508_105351"/>
<evidence type="ECO:0000313" key="2">
    <source>
        <dbReference type="Proteomes" id="UP000184432"/>
    </source>
</evidence>
<dbReference type="Proteomes" id="UP000184432">
    <property type="component" value="Unassembled WGS sequence"/>
</dbReference>
<dbReference type="OrthoDB" id="1164931at2"/>
<dbReference type="EMBL" id="FQYP01000005">
    <property type="protein sequence ID" value="SHJ11095.1"/>
    <property type="molecule type" value="Genomic_DNA"/>
</dbReference>
<evidence type="ECO:0008006" key="3">
    <source>
        <dbReference type="Google" id="ProtNLM"/>
    </source>
</evidence>
<reference evidence="2" key="1">
    <citation type="submission" date="2016-11" db="EMBL/GenBank/DDBJ databases">
        <authorList>
            <person name="Varghese N."/>
            <person name="Submissions S."/>
        </authorList>
    </citation>
    <scope>NUCLEOTIDE SEQUENCE [LARGE SCALE GENOMIC DNA]</scope>
    <source>
        <strain evidence="2">DSM 22623</strain>
    </source>
</reference>
<accession>A0A1M6GME5</accession>
<dbReference type="RefSeq" id="WP_073316536.1">
    <property type="nucleotide sequence ID" value="NZ_FQYP01000005.1"/>
</dbReference>
<name>A0A1M6GME5_9FLAO</name>
<proteinExistence type="predicted"/>